<feature type="chain" id="PRO_5008786658" evidence="3">
    <location>
        <begin position="25"/>
        <end position="451"/>
    </location>
</feature>
<evidence type="ECO:0000313" key="6">
    <source>
        <dbReference type="Proteomes" id="UP000014760"/>
    </source>
</evidence>
<reference evidence="4 6" key="2">
    <citation type="journal article" date="2013" name="Nature">
        <title>Insights into bilaterian evolution from three spiralian genomes.</title>
        <authorList>
            <person name="Simakov O."/>
            <person name="Marletaz F."/>
            <person name="Cho S.J."/>
            <person name="Edsinger-Gonzales E."/>
            <person name="Havlak P."/>
            <person name="Hellsten U."/>
            <person name="Kuo D.H."/>
            <person name="Larsson T."/>
            <person name="Lv J."/>
            <person name="Arendt D."/>
            <person name="Savage R."/>
            <person name="Osoegawa K."/>
            <person name="de Jong P."/>
            <person name="Grimwood J."/>
            <person name="Chapman J.A."/>
            <person name="Shapiro H."/>
            <person name="Aerts A."/>
            <person name="Otillar R.P."/>
            <person name="Terry A.Y."/>
            <person name="Boore J.L."/>
            <person name="Grigoriev I.V."/>
            <person name="Lindberg D.R."/>
            <person name="Seaver E.C."/>
            <person name="Weisblat D.A."/>
            <person name="Putnam N.H."/>
            <person name="Rokhsar D.S."/>
        </authorList>
    </citation>
    <scope>NUCLEOTIDE SEQUENCE</scope>
    <source>
        <strain evidence="4 6">I ESC-2004</strain>
    </source>
</reference>
<gene>
    <name evidence="4" type="ORF">CAPTEDRAFT_185291</name>
</gene>
<evidence type="ECO:0000313" key="5">
    <source>
        <dbReference type="EnsemblMetazoa" id="CapteP185291"/>
    </source>
</evidence>
<feature type="transmembrane region" description="Helical" evidence="2">
    <location>
        <begin position="280"/>
        <end position="303"/>
    </location>
</feature>
<feature type="signal peptide" evidence="3">
    <location>
        <begin position="1"/>
        <end position="24"/>
    </location>
</feature>
<evidence type="ECO:0000256" key="3">
    <source>
        <dbReference type="SAM" id="SignalP"/>
    </source>
</evidence>
<dbReference type="InterPro" id="IPR026906">
    <property type="entry name" value="LRR_5"/>
</dbReference>
<feature type="compositionally biased region" description="Low complexity" evidence="1">
    <location>
        <begin position="350"/>
        <end position="359"/>
    </location>
</feature>
<accession>R7T567</accession>
<evidence type="ECO:0000256" key="2">
    <source>
        <dbReference type="SAM" id="Phobius"/>
    </source>
</evidence>
<dbReference type="SUPFAM" id="SSF52058">
    <property type="entry name" value="L domain-like"/>
    <property type="match status" value="1"/>
</dbReference>
<dbReference type="AlphaFoldDB" id="R7T567"/>
<keyword evidence="3" id="KW-0732">Signal</keyword>
<keyword evidence="2" id="KW-0472">Membrane</keyword>
<dbReference type="EMBL" id="KB311873">
    <property type="protein sequence ID" value="ELT88347.1"/>
    <property type="molecule type" value="Genomic_DNA"/>
</dbReference>
<organism evidence="4">
    <name type="scientific">Capitella teleta</name>
    <name type="common">Polychaete worm</name>
    <dbReference type="NCBI Taxonomy" id="283909"/>
    <lineage>
        <taxon>Eukaryota</taxon>
        <taxon>Metazoa</taxon>
        <taxon>Spiralia</taxon>
        <taxon>Lophotrochozoa</taxon>
        <taxon>Annelida</taxon>
        <taxon>Polychaeta</taxon>
        <taxon>Sedentaria</taxon>
        <taxon>Scolecida</taxon>
        <taxon>Capitellidae</taxon>
        <taxon>Capitella</taxon>
    </lineage>
</organism>
<dbReference type="Proteomes" id="UP000014760">
    <property type="component" value="Unassembled WGS sequence"/>
</dbReference>
<evidence type="ECO:0000256" key="1">
    <source>
        <dbReference type="SAM" id="MobiDB-lite"/>
    </source>
</evidence>
<protein>
    <submittedName>
        <fullName evidence="4 5">Uncharacterized protein</fullName>
    </submittedName>
</protein>
<feature type="region of interest" description="Disordered" evidence="1">
    <location>
        <begin position="345"/>
        <end position="372"/>
    </location>
</feature>
<name>R7T567_CAPTE</name>
<keyword evidence="6" id="KW-1185">Reference proteome</keyword>
<keyword evidence="2" id="KW-0812">Transmembrane</keyword>
<reference evidence="5" key="3">
    <citation type="submission" date="2015-06" db="UniProtKB">
        <authorList>
            <consortium name="EnsemblMetazoa"/>
        </authorList>
    </citation>
    <scope>IDENTIFICATION</scope>
</reference>
<reference evidence="6" key="1">
    <citation type="submission" date="2012-12" db="EMBL/GenBank/DDBJ databases">
        <authorList>
            <person name="Hellsten U."/>
            <person name="Grimwood J."/>
            <person name="Chapman J.A."/>
            <person name="Shapiro H."/>
            <person name="Aerts A."/>
            <person name="Otillar R.P."/>
            <person name="Terry A.Y."/>
            <person name="Boore J.L."/>
            <person name="Simakov O."/>
            <person name="Marletaz F."/>
            <person name="Cho S.-J."/>
            <person name="Edsinger-Gonzales E."/>
            <person name="Havlak P."/>
            <person name="Kuo D.-H."/>
            <person name="Larsson T."/>
            <person name="Lv J."/>
            <person name="Arendt D."/>
            <person name="Savage R."/>
            <person name="Osoegawa K."/>
            <person name="de Jong P."/>
            <person name="Lindberg D.R."/>
            <person name="Seaver E.C."/>
            <person name="Weisblat D.A."/>
            <person name="Putnam N.H."/>
            <person name="Grigoriev I.V."/>
            <person name="Rokhsar D.S."/>
        </authorList>
    </citation>
    <scope>NUCLEOTIDE SEQUENCE</scope>
    <source>
        <strain evidence="6">I ESC-2004</strain>
    </source>
</reference>
<dbReference type="Gene3D" id="3.80.10.10">
    <property type="entry name" value="Ribonuclease Inhibitor"/>
    <property type="match status" value="2"/>
</dbReference>
<dbReference type="HOGENOM" id="CLU_607282_0_0_1"/>
<dbReference type="InterPro" id="IPR032675">
    <property type="entry name" value="LRR_dom_sf"/>
</dbReference>
<evidence type="ECO:0000313" key="4">
    <source>
        <dbReference type="EMBL" id="ELT88347.1"/>
    </source>
</evidence>
<keyword evidence="2" id="KW-1133">Transmembrane helix</keyword>
<sequence length="451" mass="49670">MTKSSWRWLLGLWMSVLTTQCVSGDDCPLGCMCLQVEGVDAVSVQCLQATSVPSRWPSNTENIDIRFSKEPSNGVPPGAFAHLQGVKSISLRGKLGTLHSSAFYNLTGGTGTKYVLSFWDCNIDTVQMSAFNQISGYNIKFSSCKINSFKAGSLYLVSQMDELDMWSVSVGEVFERAFAGLRDVKTISIRQSTINVIYNYGFTGINGVQVFSTPGLTVKLCMGKYAFVGMERVERVDFSGGDFPLTPLLQSSSSEDNDILTCANGWVIPETSVWLYKNRVTIMLVLGFIVSALFFITILICCLRCRRNARRAGPGAAGERQRFAWFRQWIHWIRRKLRRRRIEADPPPAYDASSHSSSLEAEEMATSADEPTFSRLPSYEDCSKMAPPYSLPPVPRTPPPPYAIVLDQFGSSTPGGATSADYTFANPSFSIGGGAVEILREEDGEEEASHA</sequence>
<dbReference type="EMBL" id="AMQN01003472">
    <property type="status" value="NOT_ANNOTATED_CDS"/>
    <property type="molecule type" value="Genomic_DNA"/>
</dbReference>
<proteinExistence type="predicted"/>
<dbReference type="Pfam" id="PF13306">
    <property type="entry name" value="LRR_5"/>
    <property type="match status" value="1"/>
</dbReference>
<dbReference type="EnsemblMetazoa" id="CapteT185291">
    <property type="protein sequence ID" value="CapteP185291"/>
    <property type="gene ID" value="CapteG185291"/>
</dbReference>